<evidence type="ECO:0008006" key="6">
    <source>
        <dbReference type="Google" id="ProtNLM"/>
    </source>
</evidence>
<evidence type="ECO:0000259" key="2">
    <source>
        <dbReference type="Pfam" id="PF00437"/>
    </source>
</evidence>
<proteinExistence type="predicted"/>
<protein>
    <recommendedName>
        <fullName evidence="6">Type II secretion system protein GspE N-terminal domain-containing protein</fullName>
    </recommendedName>
</protein>
<dbReference type="RefSeq" id="WP_190448786.1">
    <property type="nucleotide sequence ID" value="NZ_JAMPLM010000010.1"/>
</dbReference>
<reference evidence="4 5" key="1">
    <citation type="submission" date="2022-04" db="EMBL/GenBank/DDBJ databases">
        <title>Positive selection, recombination, and allopatry shape intraspecific diversity of widespread and dominant cyanobacteria.</title>
        <authorList>
            <person name="Wei J."/>
            <person name="Shu W."/>
            <person name="Hu C."/>
        </authorList>
    </citation>
    <scope>NUCLEOTIDE SEQUENCE [LARGE SCALE GENOMIC DNA]</scope>
    <source>
        <strain evidence="4 5">AS-A4</strain>
    </source>
</reference>
<evidence type="ECO:0000256" key="1">
    <source>
        <dbReference type="SAM" id="MobiDB-lite"/>
    </source>
</evidence>
<dbReference type="InterPro" id="IPR001482">
    <property type="entry name" value="T2SS/T4SS_dom"/>
</dbReference>
<accession>A0ABV0KJQ9</accession>
<feature type="domain" description="Bacterial type II secretion system protein E" evidence="2">
    <location>
        <begin position="310"/>
        <end position="442"/>
    </location>
</feature>
<name>A0ABV0KJQ9_9CYAN</name>
<sequence>MLGIYAHWLYVCDFTHYQQHKQAQITLMVSSQGDQIEAQTAAMKDFVASAKPKVDWTTQVDAEQVFRLVDSILPFEACLYHQLLPLSLEGSRLKLGMVNLDDAAALDYVRRILAYMNCSLAPQTLSTDVHHAVLSAYLSYTGSQKQPSRPKGITRAIAQHTGQRLTQDATKKGAPRASDTTLDPTPPVQDQNSHPTLLVDSPEDLNALVRESVASPPLVLPALDRTEVSVQPPATILEPTPEIASDERPEALPNDDKRLHETLILSDDRPLANPLPAMPSVGDALPLLAVEPKHLSEPVTALAALPPSELLVELLGRLLVGGIGRLYFERQSQHGRILWSQDGVLQSVLEALPLDVIQGVVNELKLLTHLPLLPVQKPKQVEIERLYQKQRLLLRLRVMPGTHGEEATVQVLRGAALKFYQQQQLASLSRDALTIAQNLQHKVTEIRARTRFYPALDSEQLSVLPALGQIIKNVEQQLDALKALYAAQAEAEKNK</sequence>
<keyword evidence="5" id="KW-1185">Reference proteome</keyword>
<dbReference type="Proteomes" id="UP001476950">
    <property type="component" value="Unassembled WGS sequence"/>
</dbReference>
<feature type="compositionally biased region" description="Polar residues" evidence="1">
    <location>
        <begin position="178"/>
        <end position="195"/>
    </location>
</feature>
<dbReference type="Pfam" id="PF00437">
    <property type="entry name" value="T2SSE"/>
    <property type="match status" value="1"/>
</dbReference>
<organism evidence="4 5">
    <name type="scientific">Stenomitos frigidus AS-A4</name>
    <dbReference type="NCBI Taxonomy" id="2933935"/>
    <lineage>
        <taxon>Bacteria</taxon>
        <taxon>Bacillati</taxon>
        <taxon>Cyanobacteriota</taxon>
        <taxon>Cyanophyceae</taxon>
        <taxon>Leptolyngbyales</taxon>
        <taxon>Leptolyngbyaceae</taxon>
        <taxon>Stenomitos</taxon>
    </lineage>
</organism>
<gene>
    <name evidence="4" type="ORF">NDI38_13335</name>
</gene>
<evidence type="ECO:0000259" key="3">
    <source>
        <dbReference type="Pfam" id="PF05157"/>
    </source>
</evidence>
<dbReference type="InterPro" id="IPR007831">
    <property type="entry name" value="T2SS_GspE_N"/>
</dbReference>
<comment type="caution">
    <text evidence="4">The sequence shown here is derived from an EMBL/GenBank/DDBJ whole genome shotgun (WGS) entry which is preliminary data.</text>
</comment>
<evidence type="ECO:0000313" key="4">
    <source>
        <dbReference type="EMBL" id="MEP1059425.1"/>
    </source>
</evidence>
<dbReference type="Gene3D" id="3.30.450.90">
    <property type="match status" value="1"/>
</dbReference>
<feature type="region of interest" description="Disordered" evidence="1">
    <location>
        <begin position="160"/>
        <end position="199"/>
    </location>
</feature>
<evidence type="ECO:0000313" key="5">
    <source>
        <dbReference type="Proteomes" id="UP001476950"/>
    </source>
</evidence>
<dbReference type="EMBL" id="JAMPLM010000010">
    <property type="protein sequence ID" value="MEP1059425.1"/>
    <property type="molecule type" value="Genomic_DNA"/>
</dbReference>
<dbReference type="Pfam" id="PF05157">
    <property type="entry name" value="MshEN"/>
    <property type="match status" value="1"/>
</dbReference>
<feature type="domain" description="Type II secretion system protein GspE N-terminal" evidence="3">
    <location>
        <begin position="68"/>
        <end position="119"/>
    </location>
</feature>